<dbReference type="AlphaFoldDB" id="A0A7X5TRX9"/>
<evidence type="ECO:0000256" key="1">
    <source>
        <dbReference type="SAM" id="MobiDB-lite"/>
    </source>
</evidence>
<keyword evidence="2" id="KW-1133">Transmembrane helix</keyword>
<evidence type="ECO:0000313" key="4">
    <source>
        <dbReference type="Proteomes" id="UP000541033"/>
    </source>
</evidence>
<organism evidence="3 4">
    <name type="scientific">Lysinibacter cavernae</name>
    <dbReference type="NCBI Taxonomy" id="1640652"/>
    <lineage>
        <taxon>Bacteria</taxon>
        <taxon>Bacillati</taxon>
        <taxon>Actinomycetota</taxon>
        <taxon>Actinomycetes</taxon>
        <taxon>Micrococcales</taxon>
        <taxon>Microbacteriaceae</taxon>
        <taxon>Lysinibacter</taxon>
    </lineage>
</organism>
<comment type="caution">
    <text evidence="3">The sequence shown here is derived from an EMBL/GenBank/DDBJ whole genome shotgun (WGS) entry which is preliminary data.</text>
</comment>
<protein>
    <recommendedName>
        <fullName evidence="5">DUF3137 domain-containing protein</fullName>
    </recommendedName>
</protein>
<evidence type="ECO:0000256" key="2">
    <source>
        <dbReference type="SAM" id="Phobius"/>
    </source>
</evidence>
<dbReference type="RefSeq" id="WP_167146400.1">
    <property type="nucleotide sequence ID" value="NZ_JAAMOX010000001.1"/>
</dbReference>
<sequence length="362" mass="40700">MAKTSPNVPTDFTALQTQPTRAEIREFKLQHPELKPNSVFFTRGTKLFLAVGIAAIVLVPKVIDPRSHSAERLWVTTLLIILVLGVACWIFVSGRITASIVQYQLVRFAADNKLVYTSTGYRPDLPGMIFGLGSLGSTSHGLHSNDKRQLHLETFTTTFIYDWVRYNKSWMYLTFRLDRNLPHIVLDSTRNSAGLFGAGRNKLPVSYAHTQRLSLEGDFDQHFALYCPKEYEADALYILTPDVMSVLIDHAANCDVEILDDRLYVYTKGKTGRALIDAYVGLCAVYAAIAPKTVNQTHRYLDDRMPRPTPSAIKRSRSRGRSAPNQIASQGRRLSRSPLRAIILLGIVIVFLVLPWIAFFSL</sequence>
<evidence type="ECO:0008006" key="5">
    <source>
        <dbReference type="Google" id="ProtNLM"/>
    </source>
</evidence>
<feature type="transmembrane region" description="Helical" evidence="2">
    <location>
        <begin position="339"/>
        <end position="359"/>
    </location>
</feature>
<feature type="transmembrane region" description="Helical" evidence="2">
    <location>
        <begin position="75"/>
        <end position="92"/>
    </location>
</feature>
<feature type="transmembrane region" description="Helical" evidence="2">
    <location>
        <begin position="47"/>
        <end position="63"/>
    </location>
</feature>
<feature type="region of interest" description="Disordered" evidence="1">
    <location>
        <begin position="301"/>
        <end position="329"/>
    </location>
</feature>
<dbReference type="Proteomes" id="UP000541033">
    <property type="component" value="Unassembled WGS sequence"/>
</dbReference>
<dbReference type="EMBL" id="JAAMOX010000001">
    <property type="protein sequence ID" value="NIH52195.1"/>
    <property type="molecule type" value="Genomic_DNA"/>
</dbReference>
<keyword evidence="2" id="KW-0812">Transmembrane</keyword>
<name>A0A7X5TRX9_9MICO</name>
<accession>A0A7X5TRX9</accession>
<reference evidence="3 4" key="1">
    <citation type="submission" date="2020-02" db="EMBL/GenBank/DDBJ databases">
        <title>Sequencing the genomes of 1000 actinobacteria strains.</title>
        <authorList>
            <person name="Klenk H.-P."/>
        </authorList>
    </citation>
    <scope>NUCLEOTIDE SEQUENCE [LARGE SCALE GENOMIC DNA]</scope>
    <source>
        <strain evidence="3 4">DSM 27960</strain>
    </source>
</reference>
<keyword evidence="2" id="KW-0472">Membrane</keyword>
<evidence type="ECO:0000313" key="3">
    <source>
        <dbReference type="EMBL" id="NIH52195.1"/>
    </source>
</evidence>
<proteinExistence type="predicted"/>
<gene>
    <name evidence="3" type="ORF">FHX76_000063</name>
</gene>
<keyword evidence="4" id="KW-1185">Reference proteome</keyword>